<protein>
    <submittedName>
        <fullName evidence="1">Uncharacterized protein</fullName>
    </submittedName>
</protein>
<gene>
    <name evidence="1" type="ORF">RHIMIDRAFT_235784</name>
</gene>
<dbReference type="GeneID" id="35439408"/>
<reference evidence="1 2" key="1">
    <citation type="journal article" date="2016" name="Proc. Natl. Acad. Sci. U.S.A.">
        <title>Lipid metabolic changes in an early divergent fungus govern the establishment of a mutualistic symbiosis with endobacteria.</title>
        <authorList>
            <person name="Lastovetsky O.A."/>
            <person name="Gaspar M.L."/>
            <person name="Mondo S.J."/>
            <person name="LaButti K.M."/>
            <person name="Sandor L."/>
            <person name="Grigoriev I.V."/>
            <person name="Henry S.A."/>
            <person name="Pawlowska T.E."/>
        </authorList>
    </citation>
    <scope>NUCLEOTIDE SEQUENCE [LARGE SCALE GENOMIC DNA]</scope>
    <source>
        <strain evidence="1 2">ATCC 52813</strain>
    </source>
</reference>
<name>A0A2G4T2X7_RHIZD</name>
<evidence type="ECO:0000313" key="1">
    <source>
        <dbReference type="EMBL" id="PHZ15026.1"/>
    </source>
</evidence>
<dbReference type="RefSeq" id="XP_023468734.1">
    <property type="nucleotide sequence ID" value="XM_023608418.1"/>
</dbReference>
<dbReference type="AlphaFoldDB" id="A0A2G4T2X7"/>
<proteinExistence type="predicted"/>
<sequence length="124" mass="13897">MHSSVRGRTERTRIELMRILILLSLLITLTTALKINNKQALAQLIASQIRTRIQSDLVFKISASITQTMKTHVSVQLEISQGMAQIQQRHIETAAATSQRKQEEEITIPAGRYKCKAKKNNGTG</sequence>
<organism evidence="1 2">
    <name type="scientific">Rhizopus microsporus ATCC 52813</name>
    <dbReference type="NCBI Taxonomy" id="1340429"/>
    <lineage>
        <taxon>Eukaryota</taxon>
        <taxon>Fungi</taxon>
        <taxon>Fungi incertae sedis</taxon>
        <taxon>Mucoromycota</taxon>
        <taxon>Mucoromycotina</taxon>
        <taxon>Mucoromycetes</taxon>
        <taxon>Mucorales</taxon>
        <taxon>Mucorineae</taxon>
        <taxon>Rhizopodaceae</taxon>
        <taxon>Rhizopus</taxon>
    </lineage>
</organism>
<keyword evidence="2" id="KW-1185">Reference proteome</keyword>
<dbReference type="EMBL" id="KZ303845">
    <property type="protein sequence ID" value="PHZ15026.1"/>
    <property type="molecule type" value="Genomic_DNA"/>
</dbReference>
<accession>A0A2G4T2X7</accession>
<dbReference type="Proteomes" id="UP000242254">
    <property type="component" value="Unassembled WGS sequence"/>
</dbReference>
<evidence type="ECO:0000313" key="2">
    <source>
        <dbReference type="Proteomes" id="UP000242254"/>
    </source>
</evidence>